<organism evidence="1 2">
    <name type="scientific">Streptomyces turgidiscabies (strain Car8)</name>
    <dbReference type="NCBI Taxonomy" id="698760"/>
    <lineage>
        <taxon>Bacteria</taxon>
        <taxon>Bacillati</taxon>
        <taxon>Actinomycetota</taxon>
        <taxon>Actinomycetes</taxon>
        <taxon>Kitasatosporales</taxon>
        <taxon>Streptomycetaceae</taxon>
        <taxon>Streptomyces</taxon>
    </lineage>
</organism>
<keyword evidence="2" id="KW-1185">Reference proteome</keyword>
<dbReference type="GeneID" id="97407195"/>
<sequence>MEWVSLASTIVGGGIATASAGILDQRRWRRERGDQNTESRRSLYVSYLAALASARHACRVAVREPDPDPQQHRRAVWEALEACTSLRYELSICAPRYVVEKSDDSFRRLRDLRDVVTDGFSQDSNEYVTGRRRYDRAYQDLRDAMRKDLGADT</sequence>
<proteinExistence type="predicted"/>
<dbReference type="PATRIC" id="fig|698760.3.peg.5335"/>
<gene>
    <name evidence="1" type="ORF">STRTUCAR8_01800</name>
</gene>
<protein>
    <submittedName>
        <fullName evidence="1">Uncharacterized protein</fullName>
    </submittedName>
</protein>
<reference evidence="1 2" key="1">
    <citation type="journal article" date="2011" name="Plasmid">
        <title>Streptomyces turgidiscabies Car8 contains a modular pathogenicity island that shares virulence genes with other actinobacterial plant pathogens.</title>
        <authorList>
            <person name="Huguet-Tapia J.C."/>
            <person name="Badger J.H."/>
            <person name="Loria R."/>
            <person name="Pettis G.S."/>
        </authorList>
    </citation>
    <scope>NUCLEOTIDE SEQUENCE [LARGE SCALE GENOMIC DNA]</scope>
    <source>
        <strain evidence="1 2">Car8</strain>
    </source>
</reference>
<dbReference type="EMBL" id="AEJB01000361">
    <property type="protein sequence ID" value="ELP65893.1"/>
    <property type="molecule type" value="Genomic_DNA"/>
</dbReference>
<evidence type="ECO:0000313" key="1">
    <source>
        <dbReference type="EMBL" id="ELP65893.1"/>
    </source>
</evidence>
<dbReference type="RefSeq" id="WP_006378827.1">
    <property type="nucleotide sequence ID" value="NZ_AEJB01000361.1"/>
</dbReference>
<dbReference type="Proteomes" id="UP000010931">
    <property type="component" value="Unassembled WGS sequence"/>
</dbReference>
<name>L7F2P3_STRT8</name>
<evidence type="ECO:0000313" key="2">
    <source>
        <dbReference type="Proteomes" id="UP000010931"/>
    </source>
</evidence>
<accession>L7F2P3</accession>
<dbReference type="AlphaFoldDB" id="L7F2P3"/>
<comment type="caution">
    <text evidence="1">The sequence shown here is derived from an EMBL/GenBank/DDBJ whole genome shotgun (WGS) entry which is preliminary data.</text>
</comment>